<protein>
    <submittedName>
        <fullName evidence="2">Predicted flavoprotein involved in K+ transport</fullName>
    </submittedName>
</protein>
<keyword evidence="1" id="KW-0560">Oxidoreductase</keyword>
<dbReference type="NCBIfam" id="NF040505">
    <property type="entry name" value="ArsO_flavin_mono"/>
    <property type="match status" value="1"/>
</dbReference>
<evidence type="ECO:0000256" key="1">
    <source>
        <dbReference type="ARBA" id="ARBA00023002"/>
    </source>
</evidence>
<dbReference type="InterPro" id="IPR050982">
    <property type="entry name" value="Auxin_biosynth/cation_transpt"/>
</dbReference>
<gene>
    <name evidence="2" type="ordered locus">Ksed_26460</name>
</gene>
<dbReference type="KEGG" id="kse:Ksed_26460"/>
<dbReference type="PRINTS" id="PR00469">
    <property type="entry name" value="PNDRDTASEII"/>
</dbReference>
<dbReference type="eggNOG" id="COG2072">
    <property type="taxonomic scope" value="Bacteria"/>
</dbReference>
<reference evidence="2 3" key="1">
    <citation type="journal article" date="2009" name="Stand. Genomic Sci.">
        <title>Complete genome sequence of Kytococcus sedentarius type strain (541).</title>
        <authorList>
            <person name="Sims D."/>
            <person name="Brettin T."/>
            <person name="Detter J.C."/>
            <person name="Han C."/>
            <person name="Lapidus A."/>
            <person name="Copeland A."/>
            <person name="Glavina Del Rio T."/>
            <person name="Nolan M."/>
            <person name="Chen F."/>
            <person name="Lucas S."/>
            <person name="Tice H."/>
            <person name="Cheng J.F."/>
            <person name="Bruce D."/>
            <person name="Goodwin L."/>
            <person name="Pitluck S."/>
            <person name="Ovchinnikova G."/>
            <person name="Pati A."/>
            <person name="Ivanova N."/>
            <person name="Mavrommatis K."/>
            <person name="Chen A."/>
            <person name="Palaniappan K."/>
            <person name="D'haeseleer P."/>
            <person name="Chain P."/>
            <person name="Bristow J."/>
            <person name="Eisen J.A."/>
            <person name="Markowitz V."/>
            <person name="Hugenholtz P."/>
            <person name="Schneider S."/>
            <person name="Goker M."/>
            <person name="Pukall R."/>
            <person name="Kyrpides N.C."/>
            <person name="Klenk H.P."/>
        </authorList>
    </citation>
    <scope>NUCLEOTIDE SEQUENCE [LARGE SCALE GENOMIC DNA]</scope>
    <source>
        <strain evidence="3">ATCC 14392 / DSM 20547 / JCM 11482 / CCUG 33030 / NBRC 15357 / NCTC 11040 / CCM 314 / 541</strain>
    </source>
</reference>
<dbReference type="HOGENOM" id="CLU_006909_1_2_11"/>
<dbReference type="GO" id="GO:0050660">
    <property type="term" value="F:flavin adenine dinucleotide binding"/>
    <property type="evidence" value="ECO:0007669"/>
    <property type="project" value="TreeGrafter"/>
</dbReference>
<dbReference type="STRING" id="478801.Ksed_26460"/>
<evidence type="ECO:0000313" key="3">
    <source>
        <dbReference type="Proteomes" id="UP000006666"/>
    </source>
</evidence>
<dbReference type="GO" id="GO:0004497">
    <property type="term" value="F:monooxygenase activity"/>
    <property type="evidence" value="ECO:0007669"/>
    <property type="project" value="TreeGrafter"/>
</dbReference>
<dbReference type="AlphaFoldDB" id="C7NGS5"/>
<name>C7NGS5_KYTSD</name>
<accession>C7NGS5</accession>
<dbReference type="Proteomes" id="UP000006666">
    <property type="component" value="Chromosome"/>
</dbReference>
<dbReference type="PANTHER" id="PTHR43539:SF78">
    <property type="entry name" value="FLAVIN-CONTAINING MONOOXYGENASE"/>
    <property type="match status" value="1"/>
</dbReference>
<organism evidence="2 3">
    <name type="scientific">Kytococcus sedentarius (strain ATCC 14392 / DSM 20547 / JCM 11482 / CCUG 33030 / NBRC 15357 / NCTC 11040 / CCM 314 / 541)</name>
    <name type="common">Micrococcus sedentarius</name>
    <dbReference type="NCBI Taxonomy" id="478801"/>
    <lineage>
        <taxon>Bacteria</taxon>
        <taxon>Bacillati</taxon>
        <taxon>Actinomycetota</taxon>
        <taxon>Actinomycetes</taxon>
        <taxon>Micrococcales</taxon>
        <taxon>Kytococcaceae</taxon>
        <taxon>Kytococcus</taxon>
    </lineage>
</organism>
<dbReference type="Pfam" id="PF13738">
    <property type="entry name" value="Pyr_redox_3"/>
    <property type="match status" value="1"/>
</dbReference>
<dbReference type="PRINTS" id="PR00368">
    <property type="entry name" value="FADPNR"/>
</dbReference>
<dbReference type="PANTHER" id="PTHR43539">
    <property type="entry name" value="FLAVIN-BINDING MONOOXYGENASE-LIKE PROTEIN (AFU_ORTHOLOGUE AFUA_4G09220)"/>
    <property type="match status" value="1"/>
</dbReference>
<dbReference type="InterPro" id="IPR036291">
    <property type="entry name" value="NAD(P)-bd_dom_sf"/>
</dbReference>
<proteinExistence type="predicted"/>
<dbReference type="SUPFAM" id="SSF51735">
    <property type="entry name" value="NAD(P)-binding Rossmann-fold domains"/>
    <property type="match status" value="1"/>
</dbReference>
<dbReference type="RefSeq" id="WP_015780518.1">
    <property type="nucleotide sequence ID" value="NC_013169.1"/>
</dbReference>
<keyword evidence="3" id="KW-1185">Reference proteome</keyword>
<dbReference type="Gene3D" id="3.50.50.60">
    <property type="entry name" value="FAD/NAD(P)-binding domain"/>
    <property type="match status" value="1"/>
</dbReference>
<dbReference type="SUPFAM" id="SSF51905">
    <property type="entry name" value="FAD/NAD(P)-binding domain"/>
    <property type="match status" value="1"/>
</dbReference>
<sequence length="396" mass="41780">MTSPRASTGSQAPSRAVGVVVIGGGQAGLATSYWLRRAGIDHVVLDDAEQPGGAWARMWPSLHAFSPPQYSSLPGWLMPGWTGEGAFPSRAHVEEYLRAYEERYEVPVQRPVRVEAVRHGDGERLVVDGHRLVDGSPDGRAVSWAARAVVSATGTWSRPFWPSVPGMREFRGVQIHSADYRGPDSLPPGRVLVVGGGNTGAQLAAELTASHEVVWATRRAPRFMPPEVDGRVLFDVATARRAALDAGREDDGGVAALGDIVQVPEVRRSLAEGRLGAVPMVERLTASGAVWGAAPGEAPDGSTWNHPPAAAGEEFSLDAVVWCTGYRAALGHLHPLGLRGAAGRVPVAQGSMTRAAGEPRLHLMGYGDWAGPASATLIGVGRPARSAVREIADLLG</sequence>
<evidence type="ECO:0000313" key="2">
    <source>
        <dbReference type="EMBL" id="ACV07597.1"/>
    </source>
</evidence>
<dbReference type="InterPro" id="IPR036188">
    <property type="entry name" value="FAD/NAD-bd_sf"/>
</dbReference>
<dbReference type="EMBL" id="CP001686">
    <property type="protein sequence ID" value="ACV07597.1"/>
    <property type="molecule type" value="Genomic_DNA"/>
</dbReference>